<dbReference type="Gene3D" id="3.40.50.2300">
    <property type="match status" value="1"/>
</dbReference>
<evidence type="ECO:0000313" key="4">
    <source>
        <dbReference type="Proteomes" id="UP000180215"/>
    </source>
</evidence>
<comment type="caution">
    <text evidence="3">The sequence shown here is derived from an EMBL/GenBank/DDBJ whole genome shotgun (WGS) entry which is preliminary data.</text>
</comment>
<organism evidence="3 4">
    <name type="scientific">Methylorubrum extorquens</name>
    <name type="common">Methylobacterium dichloromethanicum</name>
    <name type="synonym">Methylobacterium extorquens</name>
    <dbReference type="NCBI Taxonomy" id="408"/>
    <lineage>
        <taxon>Bacteria</taxon>
        <taxon>Pseudomonadati</taxon>
        <taxon>Pseudomonadota</taxon>
        <taxon>Alphaproteobacteria</taxon>
        <taxon>Hyphomicrobiales</taxon>
        <taxon>Methylobacteriaceae</taxon>
        <taxon>Methylorubrum</taxon>
    </lineage>
</organism>
<dbReference type="Pfam" id="PF01451">
    <property type="entry name" value="LMWPc"/>
    <property type="match status" value="1"/>
</dbReference>
<protein>
    <submittedName>
        <fullName evidence="3">ArsR family transcriptional regulator</fullName>
    </submittedName>
</protein>
<dbReference type="PANTHER" id="PTHR43428">
    <property type="entry name" value="ARSENATE REDUCTASE"/>
    <property type="match status" value="1"/>
</dbReference>
<feature type="domain" description="Phosphotyrosine protein phosphatase I" evidence="2">
    <location>
        <begin position="6"/>
        <end position="144"/>
    </location>
</feature>
<evidence type="ECO:0000259" key="2">
    <source>
        <dbReference type="SMART" id="SM00226"/>
    </source>
</evidence>
<sequence length="175" mass="18937">MPERVYNVLFLCTGNSARSILAEAMLNKDGQGRFRAFSAGSQPKGEPHPLALQTLQESDYPTDGLRSKSWDEFAAPGAPVMDFVFTVCDNAAGETCPYWPGQPVTAHWGIEDPAAVEGSEIERKRAFVTAQRYLKNRIAAFVALPLGSLDQVALSSHVREIGQQAGATSSRPEVA</sequence>
<gene>
    <name evidence="3" type="ORF">BK022_00180</name>
</gene>
<dbReference type="SUPFAM" id="SSF52788">
    <property type="entry name" value="Phosphotyrosine protein phosphatases I"/>
    <property type="match status" value="1"/>
</dbReference>
<evidence type="ECO:0000256" key="1">
    <source>
        <dbReference type="ARBA" id="ARBA00022849"/>
    </source>
</evidence>
<dbReference type="AlphaFoldDB" id="A0A1S1PAK0"/>
<dbReference type="PANTHER" id="PTHR43428:SF1">
    <property type="entry name" value="ARSENATE REDUCTASE"/>
    <property type="match status" value="1"/>
</dbReference>
<name>A0A1S1PAK0_METEX</name>
<dbReference type="EMBL" id="MNAO01000001">
    <property type="protein sequence ID" value="OHV18331.1"/>
    <property type="molecule type" value="Genomic_DNA"/>
</dbReference>
<proteinExistence type="predicted"/>
<accession>A0A1S1PAK0</accession>
<dbReference type="CDD" id="cd16345">
    <property type="entry name" value="LMWP_ArsC"/>
    <property type="match status" value="1"/>
</dbReference>
<keyword evidence="1" id="KW-0059">Arsenical resistance</keyword>
<dbReference type="GO" id="GO:0046685">
    <property type="term" value="P:response to arsenic-containing substance"/>
    <property type="evidence" value="ECO:0007669"/>
    <property type="project" value="UniProtKB-KW"/>
</dbReference>
<dbReference type="Proteomes" id="UP000180215">
    <property type="component" value="Unassembled WGS sequence"/>
</dbReference>
<reference evidence="3 4" key="1">
    <citation type="submission" date="2016-10" db="EMBL/GenBank/DDBJ databases">
        <title>Draft genome sequence of Methylobacterium extorquens CP3, a seed endophyte of Crotalaria pumila with plant growth-promoting and metal tolerance properties.</title>
        <authorList>
            <person name="Sanchez-Lopez A.S."/>
            <person name="Van Hamme J.D."/>
            <person name="Thijs S."/>
            <person name="Mcammond B.M."/>
            <person name="Stevens V."/>
            <person name="Gonzalez-Chavez M.D.C."/>
            <person name="Vangronsveld J."/>
        </authorList>
    </citation>
    <scope>NUCLEOTIDE SEQUENCE [LARGE SCALE GENOMIC DNA]</scope>
    <source>
        <strain evidence="3 4">CP3</strain>
    </source>
</reference>
<dbReference type="SMART" id="SM00226">
    <property type="entry name" value="LMWPc"/>
    <property type="match status" value="1"/>
</dbReference>
<evidence type="ECO:0000313" key="3">
    <source>
        <dbReference type="EMBL" id="OHV18331.1"/>
    </source>
</evidence>
<dbReference type="InterPro" id="IPR023485">
    <property type="entry name" value="Ptyr_pPase"/>
</dbReference>
<dbReference type="InterPro" id="IPR036196">
    <property type="entry name" value="Ptyr_pPase_sf"/>
</dbReference>